<evidence type="ECO:0000256" key="4">
    <source>
        <dbReference type="ARBA" id="ARBA00023040"/>
    </source>
</evidence>
<feature type="transmembrane region" description="Helical" evidence="9">
    <location>
        <begin position="79"/>
        <end position="101"/>
    </location>
</feature>
<dbReference type="Proteomes" id="UP001519460">
    <property type="component" value="Unassembled WGS sequence"/>
</dbReference>
<keyword evidence="3 9" id="KW-1133">Transmembrane helix</keyword>
<dbReference type="Pfam" id="PF00001">
    <property type="entry name" value="7tm_1"/>
    <property type="match status" value="1"/>
</dbReference>
<dbReference type="SUPFAM" id="SSF81321">
    <property type="entry name" value="Family A G protein-coupled receptor-like"/>
    <property type="match status" value="1"/>
</dbReference>
<keyword evidence="7 8" id="KW-0807">Transducer</keyword>
<evidence type="ECO:0000313" key="13">
    <source>
        <dbReference type="Proteomes" id="UP001519460"/>
    </source>
</evidence>
<evidence type="ECO:0000256" key="7">
    <source>
        <dbReference type="ARBA" id="ARBA00023224"/>
    </source>
</evidence>
<comment type="similarity">
    <text evidence="8">Belongs to the G-protein coupled receptor 1 family.</text>
</comment>
<proteinExistence type="inferred from homology"/>
<comment type="subcellular location">
    <subcellularLocation>
        <location evidence="1">Membrane</location>
        <topology evidence="1">Multi-pass membrane protein</topology>
    </subcellularLocation>
</comment>
<comment type="caution">
    <text evidence="12">The sequence shown here is derived from an EMBL/GenBank/DDBJ whole genome shotgun (WGS) entry which is preliminary data.</text>
</comment>
<dbReference type="PROSITE" id="PS50262">
    <property type="entry name" value="G_PROTEIN_RECEP_F1_2"/>
    <property type="match status" value="1"/>
</dbReference>
<evidence type="ECO:0000256" key="8">
    <source>
        <dbReference type="RuleBase" id="RU000688"/>
    </source>
</evidence>
<evidence type="ECO:0000256" key="10">
    <source>
        <dbReference type="SAM" id="SignalP"/>
    </source>
</evidence>
<evidence type="ECO:0000259" key="11">
    <source>
        <dbReference type="PROSITE" id="PS50262"/>
    </source>
</evidence>
<evidence type="ECO:0000256" key="5">
    <source>
        <dbReference type="ARBA" id="ARBA00023136"/>
    </source>
</evidence>
<evidence type="ECO:0000313" key="12">
    <source>
        <dbReference type="EMBL" id="KAK7490920.1"/>
    </source>
</evidence>
<evidence type="ECO:0000256" key="9">
    <source>
        <dbReference type="SAM" id="Phobius"/>
    </source>
</evidence>
<keyword evidence="5 9" id="KW-0472">Membrane</keyword>
<dbReference type="PANTHER" id="PTHR24240">
    <property type="entry name" value="OPSIN"/>
    <property type="match status" value="1"/>
</dbReference>
<dbReference type="InterPro" id="IPR017452">
    <property type="entry name" value="GPCR_Rhodpsn_7TM"/>
</dbReference>
<dbReference type="Gene3D" id="1.20.1070.10">
    <property type="entry name" value="Rhodopsin 7-helix transmembrane proteins"/>
    <property type="match status" value="1"/>
</dbReference>
<dbReference type="AlphaFoldDB" id="A0ABD0KUS3"/>
<feature type="domain" description="G-protein coupled receptors family 1 profile" evidence="11">
    <location>
        <begin position="64"/>
        <end position="172"/>
    </location>
</feature>
<reference evidence="12 13" key="1">
    <citation type="journal article" date="2023" name="Sci. Data">
        <title>Genome assembly of the Korean intertidal mud-creeper Batillaria attramentaria.</title>
        <authorList>
            <person name="Patra A.K."/>
            <person name="Ho P.T."/>
            <person name="Jun S."/>
            <person name="Lee S.J."/>
            <person name="Kim Y."/>
            <person name="Won Y.J."/>
        </authorList>
    </citation>
    <scope>NUCLEOTIDE SEQUENCE [LARGE SCALE GENOMIC DNA]</scope>
    <source>
        <strain evidence="12">Wonlab-2016</strain>
    </source>
</reference>
<feature type="transmembrane region" description="Helical" evidence="9">
    <location>
        <begin position="49"/>
        <end position="72"/>
    </location>
</feature>
<dbReference type="PRINTS" id="PR00237">
    <property type="entry name" value="GPCRRHODOPSN"/>
</dbReference>
<sequence>MASAALLCVLLHMCYLQKPGMEEDCHAVVQWPGGEMNNSDAMPHRPVQAVIGMLSFFSVLGTLGNALVLYVYVRKKNKIASTIFIICLAATDFVTSCVIMPFTMVMESVDYAIEHDALCKIYFFLITCNVPFSAFIMVAIAIDRYLCICRPHCHVLDSRRSQIVIVFLLLVACGLGVMTALFHGVYIKGPIPNWTNKTDEQVRDSLRGELRDTLDDIEPTPPMAQSDWCGDEEAENKYVKRHI</sequence>
<feature type="transmembrane region" description="Helical" evidence="9">
    <location>
        <begin position="121"/>
        <end position="142"/>
    </location>
</feature>
<dbReference type="PROSITE" id="PS00237">
    <property type="entry name" value="G_PROTEIN_RECEP_F1_1"/>
    <property type="match status" value="1"/>
</dbReference>
<evidence type="ECO:0000256" key="3">
    <source>
        <dbReference type="ARBA" id="ARBA00022989"/>
    </source>
</evidence>
<name>A0ABD0KUS3_9CAEN</name>
<dbReference type="EMBL" id="JACVVK020000121">
    <property type="protein sequence ID" value="KAK7490920.1"/>
    <property type="molecule type" value="Genomic_DNA"/>
</dbReference>
<feature type="chain" id="PRO_5044835734" description="G-protein coupled receptors family 1 profile domain-containing protein" evidence="10">
    <location>
        <begin position="17"/>
        <end position="243"/>
    </location>
</feature>
<dbReference type="GO" id="GO:0016020">
    <property type="term" value="C:membrane"/>
    <property type="evidence" value="ECO:0007669"/>
    <property type="project" value="UniProtKB-SubCell"/>
</dbReference>
<keyword evidence="13" id="KW-1185">Reference proteome</keyword>
<dbReference type="InterPro" id="IPR000276">
    <property type="entry name" value="GPCR_Rhodpsn"/>
</dbReference>
<evidence type="ECO:0000256" key="1">
    <source>
        <dbReference type="ARBA" id="ARBA00004141"/>
    </source>
</evidence>
<organism evidence="12 13">
    <name type="scientific">Batillaria attramentaria</name>
    <dbReference type="NCBI Taxonomy" id="370345"/>
    <lineage>
        <taxon>Eukaryota</taxon>
        <taxon>Metazoa</taxon>
        <taxon>Spiralia</taxon>
        <taxon>Lophotrochozoa</taxon>
        <taxon>Mollusca</taxon>
        <taxon>Gastropoda</taxon>
        <taxon>Caenogastropoda</taxon>
        <taxon>Sorbeoconcha</taxon>
        <taxon>Cerithioidea</taxon>
        <taxon>Batillariidae</taxon>
        <taxon>Batillaria</taxon>
    </lineage>
</organism>
<keyword evidence="4 8" id="KW-0297">G-protein coupled receptor</keyword>
<dbReference type="GO" id="GO:0004930">
    <property type="term" value="F:G protein-coupled receptor activity"/>
    <property type="evidence" value="ECO:0007669"/>
    <property type="project" value="UniProtKB-KW"/>
</dbReference>
<feature type="signal peptide" evidence="10">
    <location>
        <begin position="1"/>
        <end position="16"/>
    </location>
</feature>
<feature type="transmembrane region" description="Helical" evidence="9">
    <location>
        <begin position="163"/>
        <end position="186"/>
    </location>
</feature>
<accession>A0ABD0KUS3</accession>
<keyword evidence="2 8" id="KW-0812">Transmembrane</keyword>
<keyword evidence="6 8" id="KW-0675">Receptor</keyword>
<dbReference type="CDD" id="cd00637">
    <property type="entry name" value="7tm_classA_rhodopsin-like"/>
    <property type="match status" value="1"/>
</dbReference>
<evidence type="ECO:0000256" key="2">
    <source>
        <dbReference type="ARBA" id="ARBA00022692"/>
    </source>
</evidence>
<protein>
    <recommendedName>
        <fullName evidence="11">G-protein coupled receptors family 1 profile domain-containing protein</fullName>
    </recommendedName>
</protein>
<evidence type="ECO:0000256" key="6">
    <source>
        <dbReference type="ARBA" id="ARBA00023170"/>
    </source>
</evidence>
<keyword evidence="10" id="KW-0732">Signal</keyword>
<dbReference type="InterPro" id="IPR050125">
    <property type="entry name" value="GPCR_opsins"/>
</dbReference>
<gene>
    <name evidence="12" type="ORF">BaRGS_00017792</name>
</gene>